<keyword evidence="1" id="KW-1133">Transmembrane helix</keyword>
<protein>
    <submittedName>
        <fullName evidence="2">Uncharacterized protein</fullName>
    </submittedName>
</protein>
<sequence length="244" mass="27038">MARRQALETKVWLQGQVLRSERETEPDDGGVRLKICVAEATIHPRAVRDQATALAYPERVLPPGGAEEYCKAREEGVRTFVLWADRYRQRVHARVVTKSAVKGKAATYEVLGPAGEPLALIVRERALTGGLRTRWSVQPTGGPAAIGHKGNLFWWCVWWLLLPLQALLFVGIALNGGGGELGHTPRRTKWYFDGVGEDVLDWSSDCHLTVADDRWDPRVTAALVLLLESYGGPFDGSWDDGLKD</sequence>
<dbReference type="EMBL" id="JBHSPX010000006">
    <property type="protein sequence ID" value="MFC6064876.1"/>
    <property type="molecule type" value="Genomic_DNA"/>
</dbReference>
<reference evidence="3" key="1">
    <citation type="journal article" date="2019" name="Int. J. Syst. Evol. Microbiol.">
        <title>The Global Catalogue of Microorganisms (GCM) 10K type strain sequencing project: providing services to taxonomists for standard genome sequencing and annotation.</title>
        <authorList>
            <consortium name="The Broad Institute Genomics Platform"/>
            <consortium name="The Broad Institute Genome Sequencing Center for Infectious Disease"/>
            <person name="Wu L."/>
            <person name="Ma J."/>
        </authorList>
    </citation>
    <scope>NUCLEOTIDE SEQUENCE [LARGE SCALE GENOMIC DNA]</scope>
    <source>
        <strain evidence="3">CGMCC 1.15180</strain>
    </source>
</reference>
<evidence type="ECO:0000313" key="3">
    <source>
        <dbReference type="Proteomes" id="UP001596139"/>
    </source>
</evidence>
<dbReference type="Proteomes" id="UP001596139">
    <property type="component" value="Unassembled WGS sequence"/>
</dbReference>
<evidence type="ECO:0000313" key="2">
    <source>
        <dbReference type="EMBL" id="MFC6064876.1"/>
    </source>
</evidence>
<name>A0ABW1MM21_9ACTN</name>
<accession>A0ABW1MM21</accession>
<organism evidence="2 3">
    <name type="scientific">Streptomyces ochraceiscleroticus</name>
    <dbReference type="NCBI Taxonomy" id="47761"/>
    <lineage>
        <taxon>Bacteria</taxon>
        <taxon>Bacillati</taxon>
        <taxon>Actinomycetota</taxon>
        <taxon>Actinomycetes</taxon>
        <taxon>Kitasatosporales</taxon>
        <taxon>Streptomycetaceae</taxon>
        <taxon>Streptomyces</taxon>
    </lineage>
</organism>
<comment type="caution">
    <text evidence="2">The sequence shown here is derived from an EMBL/GenBank/DDBJ whole genome shotgun (WGS) entry which is preliminary data.</text>
</comment>
<proteinExistence type="predicted"/>
<gene>
    <name evidence="2" type="ORF">ACFP4F_20330</name>
</gene>
<evidence type="ECO:0000256" key="1">
    <source>
        <dbReference type="SAM" id="Phobius"/>
    </source>
</evidence>
<dbReference type="RefSeq" id="WP_031049719.1">
    <property type="nucleotide sequence ID" value="NZ_JBHSPX010000006.1"/>
</dbReference>
<keyword evidence="1" id="KW-0812">Transmembrane</keyword>
<keyword evidence="3" id="KW-1185">Reference proteome</keyword>
<feature type="transmembrane region" description="Helical" evidence="1">
    <location>
        <begin position="152"/>
        <end position="174"/>
    </location>
</feature>
<keyword evidence="1" id="KW-0472">Membrane</keyword>